<organism evidence="3 4">
    <name type="scientific">Cannabis sativa</name>
    <name type="common">Hemp</name>
    <name type="synonym">Marijuana</name>
    <dbReference type="NCBI Taxonomy" id="3483"/>
    <lineage>
        <taxon>Eukaryota</taxon>
        <taxon>Viridiplantae</taxon>
        <taxon>Streptophyta</taxon>
        <taxon>Embryophyta</taxon>
        <taxon>Tracheophyta</taxon>
        <taxon>Spermatophyta</taxon>
        <taxon>Magnoliopsida</taxon>
        <taxon>eudicotyledons</taxon>
        <taxon>Gunneridae</taxon>
        <taxon>Pentapetalae</taxon>
        <taxon>rosids</taxon>
        <taxon>fabids</taxon>
        <taxon>Rosales</taxon>
        <taxon>Cannabaceae</taxon>
        <taxon>Cannabis</taxon>
    </lineage>
</organism>
<dbReference type="Proteomes" id="UP000596661">
    <property type="component" value="Chromosome 1"/>
</dbReference>
<reference evidence="3" key="1">
    <citation type="submission" date="2018-11" db="EMBL/GenBank/DDBJ databases">
        <authorList>
            <person name="Grassa J C."/>
        </authorList>
    </citation>
    <scope>NUCLEOTIDE SEQUENCE [LARGE SCALE GENOMIC DNA]</scope>
</reference>
<dbReference type="InterPro" id="IPR026960">
    <property type="entry name" value="RVT-Znf"/>
</dbReference>
<dbReference type="PANTHER" id="PTHR31286:SF165">
    <property type="entry name" value="DUF4283 DOMAIN-CONTAINING PROTEIN"/>
    <property type="match status" value="1"/>
</dbReference>
<accession>A0A803NL76</accession>
<evidence type="ECO:0000259" key="2">
    <source>
        <dbReference type="Pfam" id="PF13966"/>
    </source>
</evidence>
<dbReference type="InterPro" id="IPR040256">
    <property type="entry name" value="At4g02000-like"/>
</dbReference>
<evidence type="ECO:0000256" key="1">
    <source>
        <dbReference type="SAM" id="MobiDB-lite"/>
    </source>
</evidence>
<dbReference type="Pfam" id="PF13966">
    <property type="entry name" value="zf-RVT"/>
    <property type="match status" value="1"/>
</dbReference>
<feature type="domain" description="Reverse transcriptase zinc-binding" evidence="2">
    <location>
        <begin position="266"/>
        <end position="348"/>
    </location>
</feature>
<feature type="region of interest" description="Disordered" evidence="1">
    <location>
        <begin position="103"/>
        <end position="126"/>
    </location>
</feature>
<name>A0A803NL76_CANSA</name>
<evidence type="ECO:0000313" key="4">
    <source>
        <dbReference type="Proteomes" id="UP000596661"/>
    </source>
</evidence>
<protein>
    <recommendedName>
        <fullName evidence="2">Reverse transcriptase zinc-binding domain-containing protein</fullName>
    </recommendedName>
</protein>
<dbReference type="EnsemblPlants" id="evm.model.01.2452">
    <property type="protein sequence ID" value="cds.evm.model.01.2452"/>
    <property type="gene ID" value="evm.TU.01.2452"/>
</dbReference>
<dbReference type="PANTHER" id="PTHR31286">
    <property type="entry name" value="GLYCINE-RICH CELL WALL STRUCTURAL PROTEIN 1.8-LIKE"/>
    <property type="match status" value="1"/>
</dbReference>
<reference evidence="3" key="2">
    <citation type="submission" date="2021-03" db="UniProtKB">
        <authorList>
            <consortium name="EnsemblPlants"/>
        </authorList>
    </citation>
    <scope>IDENTIFICATION</scope>
</reference>
<keyword evidence="4" id="KW-1185">Reference proteome</keyword>
<dbReference type="Gramene" id="evm.model.01.2452">
    <property type="protein sequence ID" value="cds.evm.model.01.2452"/>
    <property type="gene ID" value="evm.TU.01.2452"/>
</dbReference>
<evidence type="ECO:0000313" key="3">
    <source>
        <dbReference type="EnsemblPlants" id="cds.evm.model.01.2452"/>
    </source>
</evidence>
<dbReference type="EMBL" id="UZAU01000073">
    <property type="status" value="NOT_ANNOTATED_CDS"/>
    <property type="molecule type" value="Genomic_DNA"/>
</dbReference>
<feature type="compositionally biased region" description="Basic and acidic residues" evidence="1">
    <location>
        <begin position="104"/>
        <end position="120"/>
    </location>
</feature>
<sequence length="361" mass="41625">MEMGKIRDCANCSYECVIVSTIGKSIMADKVTRDRPMVKYARVLVEMDITDEPPQTIHFLNEHGQLIEQGVDYEWLPVKCKFYNGYGHIMADCRKNNNVVSRKQTMEKKQSNLKPNDGRKANGRGSSKAIVTKEEVIARKEGHSDEAQLYEIEERGDSSNGEFYHELVSNTTKTELVKETDPLKGKTIVTGKGLLRGEGDGEWYIPKKTIQTRRKNQSMPLVVADVKMACRANEFCATFVYGSNLVQERNRLWQYVLVVGMRGKFKAALLYNSLLQPEHESYSRAVWNRLSLPKNMFILWQTVHVHLLTRDFLCRFGIDNVENIYHVCGMGIERHSHLFYECHFSVQVVAFTLQWLVEHYN</sequence>
<proteinExistence type="predicted"/>
<dbReference type="AlphaFoldDB" id="A0A803NL76"/>